<proteinExistence type="predicted"/>
<sequence length="151" mass="17153">MPDLLLQGCSKRKRDITGTCPAIELYDGYFFRILGKAASENVLRDDIDVRILSAKYGLITPSRQIASYDQQMTLQRASELRESVIQTIKKEVSEGPYERIWVNLGNKYQQAIEGLDSEINADVQHLNGRLGVRGSCFKSLIRSDQPTMDRR</sequence>
<evidence type="ECO:0000259" key="1">
    <source>
        <dbReference type="Pfam" id="PF21818"/>
    </source>
</evidence>
<dbReference type="EMBL" id="RZHH01000003">
    <property type="protein sequence ID" value="RYJ08307.1"/>
    <property type="molecule type" value="Genomic_DNA"/>
</dbReference>
<dbReference type="Proteomes" id="UP000294028">
    <property type="component" value="Unassembled WGS sequence"/>
</dbReference>
<protein>
    <submittedName>
        <fullName evidence="2">Peroxide stress protein YaaA</fullName>
    </submittedName>
</protein>
<name>A0A482T5Z8_9EURY</name>
<evidence type="ECO:0000313" key="3">
    <source>
        <dbReference type="Proteomes" id="UP000294028"/>
    </source>
</evidence>
<accession>A0A482T5Z8</accession>
<evidence type="ECO:0000313" key="2">
    <source>
        <dbReference type="EMBL" id="RYJ08307.1"/>
    </source>
</evidence>
<comment type="caution">
    <text evidence="2">The sequence shown here is derived from an EMBL/GenBank/DDBJ whole genome shotgun (WGS) entry which is preliminary data.</text>
</comment>
<organism evidence="2 3">
    <name type="scientific">Halogeometricum borinquense</name>
    <dbReference type="NCBI Taxonomy" id="60847"/>
    <lineage>
        <taxon>Archaea</taxon>
        <taxon>Methanobacteriati</taxon>
        <taxon>Methanobacteriota</taxon>
        <taxon>Stenosarchaea group</taxon>
        <taxon>Halobacteria</taxon>
        <taxon>Halobacteriales</taxon>
        <taxon>Haloferacaceae</taxon>
        <taxon>Halogeometricum</taxon>
    </lineage>
</organism>
<dbReference type="AlphaFoldDB" id="A0A482T5Z8"/>
<dbReference type="Pfam" id="PF21818">
    <property type="entry name" value="DUF6884"/>
    <property type="match status" value="1"/>
</dbReference>
<dbReference type="InterPro" id="IPR049251">
    <property type="entry name" value="DUF6884"/>
</dbReference>
<gene>
    <name evidence="2" type="primary">yaaA</name>
    <name evidence="2" type="ORF">ELS19_17275</name>
</gene>
<dbReference type="RefSeq" id="WP_129786182.1">
    <property type="nucleotide sequence ID" value="NZ_RZHH01000003.1"/>
</dbReference>
<feature type="domain" description="DUF6884" evidence="1">
    <location>
        <begin position="6"/>
        <end position="121"/>
    </location>
</feature>
<reference evidence="2 3" key="1">
    <citation type="submission" date="2018-12" db="EMBL/GenBank/DDBJ databases">
        <title>Genome analysis provides insights into bioremediation potentialities of Halogeometricum borinquense strain N11.</title>
        <authorList>
            <person name="Najjari A."/>
            <person name="Youssef N."/>
            <person name="Fhoula I."/>
            <person name="Ben Dhia O."/>
            <person name="Mahjoubi M."/>
            <person name="Ouzari H.I."/>
            <person name="Cherif A."/>
        </authorList>
    </citation>
    <scope>NUCLEOTIDE SEQUENCE [LARGE SCALE GENOMIC DNA]</scope>
    <source>
        <strain evidence="2 3">N11</strain>
    </source>
</reference>